<gene>
    <name evidence="1" type="ORF">M438DRAFT_79977</name>
</gene>
<dbReference type="PANTHER" id="PTHR42085:SF8">
    <property type="entry name" value="F-BOX DOMAIN-CONTAINING PROTEIN"/>
    <property type="match status" value="1"/>
</dbReference>
<proteinExistence type="predicted"/>
<dbReference type="RefSeq" id="XP_029764411.1">
    <property type="nucleotide sequence ID" value="XM_029910329.1"/>
</dbReference>
<organism evidence="1 2">
    <name type="scientific">Aureobasidium pullulans EXF-150</name>
    <dbReference type="NCBI Taxonomy" id="1043002"/>
    <lineage>
        <taxon>Eukaryota</taxon>
        <taxon>Fungi</taxon>
        <taxon>Dikarya</taxon>
        <taxon>Ascomycota</taxon>
        <taxon>Pezizomycotina</taxon>
        <taxon>Dothideomycetes</taxon>
        <taxon>Dothideomycetidae</taxon>
        <taxon>Dothideales</taxon>
        <taxon>Saccotheciaceae</taxon>
        <taxon>Aureobasidium</taxon>
    </lineage>
</organism>
<dbReference type="PANTHER" id="PTHR42085">
    <property type="entry name" value="F-BOX DOMAIN-CONTAINING PROTEIN"/>
    <property type="match status" value="1"/>
</dbReference>
<evidence type="ECO:0000313" key="2">
    <source>
        <dbReference type="Proteomes" id="UP000030706"/>
    </source>
</evidence>
<accession>A0A074XX69</accession>
<dbReference type="OrthoDB" id="5229512at2759"/>
<reference evidence="1 2" key="1">
    <citation type="journal article" date="2014" name="BMC Genomics">
        <title>Genome sequencing of four Aureobasidium pullulans varieties: biotechnological potential, stress tolerance, and description of new species.</title>
        <authorList>
            <person name="Gostin Ar C."/>
            <person name="Ohm R.A."/>
            <person name="Kogej T."/>
            <person name="Sonjak S."/>
            <person name="Turk M."/>
            <person name="Zajc J."/>
            <person name="Zalar P."/>
            <person name="Grube M."/>
            <person name="Sun H."/>
            <person name="Han J."/>
            <person name="Sharma A."/>
            <person name="Chiniquy J."/>
            <person name="Ngan C.Y."/>
            <person name="Lipzen A."/>
            <person name="Barry K."/>
            <person name="Grigoriev I.V."/>
            <person name="Gunde-Cimerman N."/>
        </authorList>
    </citation>
    <scope>NUCLEOTIDE SEQUENCE [LARGE SCALE GENOMIC DNA]</scope>
    <source>
        <strain evidence="1 2">EXF-150</strain>
    </source>
</reference>
<sequence>MRLRSREISDAPAEAKRPTPFRFLELPLEIRDSIYTYYCATTRKRSGRDRLYNNTHHTDLLRANRQIYSEAVNYLYDRTFSIYIVCEKGNARGKRSSSRNL</sequence>
<name>A0A074XX69_AURPU</name>
<evidence type="ECO:0008006" key="3">
    <source>
        <dbReference type="Google" id="ProtNLM"/>
    </source>
</evidence>
<dbReference type="GeneID" id="40752635"/>
<dbReference type="HOGENOM" id="CLU_2291147_0_0_1"/>
<dbReference type="EMBL" id="KL584975">
    <property type="protein sequence ID" value="KEQ88224.1"/>
    <property type="molecule type" value="Genomic_DNA"/>
</dbReference>
<protein>
    <recommendedName>
        <fullName evidence="3">F-box domain-containing protein</fullName>
    </recommendedName>
</protein>
<evidence type="ECO:0000313" key="1">
    <source>
        <dbReference type="EMBL" id="KEQ88224.1"/>
    </source>
</evidence>
<dbReference type="Proteomes" id="UP000030706">
    <property type="component" value="Unassembled WGS sequence"/>
</dbReference>
<keyword evidence="2" id="KW-1185">Reference proteome</keyword>
<dbReference type="AlphaFoldDB" id="A0A074XX69"/>
<dbReference type="InterPro" id="IPR038883">
    <property type="entry name" value="AN11006-like"/>
</dbReference>